<comment type="subunit">
    <text evidence="8">Homodimer.</text>
</comment>
<evidence type="ECO:0000256" key="6">
    <source>
        <dbReference type="ARBA" id="ARBA00023141"/>
    </source>
</evidence>
<evidence type="ECO:0000259" key="9">
    <source>
        <dbReference type="Pfam" id="PF01488"/>
    </source>
</evidence>
<dbReference type="Gene3D" id="3.40.50.10860">
    <property type="entry name" value="Leucine Dehydrogenase, chain A, domain 1"/>
    <property type="match status" value="1"/>
</dbReference>
<evidence type="ECO:0000256" key="1">
    <source>
        <dbReference type="ARBA" id="ARBA00004871"/>
    </source>
</evidence>
<dbReference type="InterPro" id="IPR013708">
    <property type="entry name" value="Shikimate_DH-bd_N"/>
</dbReference>
<dbReference type="HAMAP" id="MF_00222">
    <property type="entry name" value="Shikimate_DH_AroE"/>
    <property type="match status" value="1"/>
</dbReference>
<feature type="binding site" evidence="8">
    <location>
        <begin position="127"/>
        <end position="131"/>
    </location>
    <ligand>
        <name>NADP(+)</name>
        <dbReference type="ChEBI" id="CHEBI:58349"/>
    </ligand>
</feature>
<keyword evidence="6 8" id="KW-0057">Aromatic amino acid biosynthesis</keyword>
<evidence type="ECO:0000256" key="5">
    <source>
        <dbReference type="ARBA" id="ARBA00023002"/>
    </source>
</evidence>
<evidence type="ECO:0000256" key="2">
    <source>
        <dbReference type="ARBA" id="ARBA00012962"/>
    </source>
</evidence>
<comment type="catalytic activity">
    <reaction evidence="7 8">
        <text>shikimate + NADP(+) = 3-dehydroshikimate + NADPH + H(+)</text>
        <dbReference type="Rhea" id="RHEA:17737"/>
        <dbReference type="ChEBI" id="CHEBI:15378"/>
        <dbReference type="ChEBI" id="CHEBI:16630"/>
        <dbReference type="ChEBI" id="CHEBI:36208"/>
        <dbReference type="ChEBI" id="CHEBI:57783"/>
        <dbReference type="ChEBI" id="CHEBI:58349"/>
        <dbReference type="EC" id="1.1.1.25"/>
    </reaction>
</comment>
<keyword evidence="5 8" id="KW-0560">Oxidoreductase</keyword>
<dbReference type="NCBIfam" id="NF001319">
    <property type="entry name" value="PRK00258.3-3"/>
    <property type="match status" value="1"/>
</dbReference>
<evidence type="ECO:0000259" key="11">
    <source>
        <dbReference type="Pfam" id="PF18317"/>
    </source>
</evidence>
<accession>A0ABW5RNN4</accession>
<dbReference type="RefSeq" id="WP_377932932.1">
    <property type="nucleotide sequence ID" value="NZ_JBHUMF010000009.1"/>
</dbReference>
<dbReference type="NCBIfam" id="NF001314">
    <property type="entry name" value="PRK00258.2-2"/>
    <property type="match status" value="1"/>
</dbReference>
<dbReference type="InterPro" id="IPR006151">
    <property type="entry name" value="Shikm_DH/Glu-tRNA_Rdtase"/>
</dbReference>
<feature type="binding site" evidence="8">
    <location>
        <position position="221"/>
    </location>
    <ligand>
        <name>shikimate</name>
        <dbReference type="ChEBI" id="CHEBI:36208"/>
    </ligand>
</feature>
<evidence type="ECO:0000313" key="12">
    <source>
        <dbReference type="EMBL" id="MFD2679911.1"/>
    </source>
</evidence>
<gene>
    <name evidence="8 12" type="primary">aroE</name>
    <name evidence="12" type="ORF">ACFSUL_04005</name>
</gene>
<feature type="binding site" evidence="8">
    <location>
        <position position="219"/>
    </location>
    <ligand>
        <name>NADP(+)</name>
        <dbReference type="ChEBI" id="CHEBI:58349"/>
    </ligand>
</feature>
<dbReference type="InterPro" id="IPR011342">
    <property type="entry name" value="Shikimate_DH"/>
</dbReference>
<dbReference type="SUPFAM" id="SSF53223">
    <property type="entry name" value="Aminoacid dehydrogenase-like, N-terminal domain"/>
    <property type="match status" value="1"/>
</dbReference>
<dbReference type="InterPro" id="IPR041121">
    <property type="entry name" value="SDH_C"/>
</dbReference>
<dbReference type="PANTHER" id="PTHR21089">
    <property type="entry name" value="SHIKIMATE DEHYDROGENASE"/>
    <property type="match status" value="1"/>
</dbReference>
<comment type="caution">
    <text evidence="12">The sequence shown here is derived from an EMBL/GenBank/DDBJ whole genome shotgun (WGS) entry which is preliminary data.</text>
</comment>
<dbReference type="InterPro" id="IPR022893">
    <property type="entry name" value="Shikimate_DH_fam"/>
</dbReference>
<dbReference type="PANTHER" id="PTHR21089:SF1">
    <property type="entry name" value="BIFUNCTIONAL 3-DEHYDROQUINATE DEHYDRATASE_SHIKIMATE DEHYDROGENASE, CHLOROPLASTIC"/>
    <property type="match status" value="1"/>
</dbReference>
<feature type="active site" description="Proton acceptor" evidence="8">
    <location>
        <position position="66"/>
    </location>
</feature>
<dbReference type="NCBIfam" id="TIGR00507">
    <property type="entry name" value="aroE"/>
    <property type="match status" value="1"/>
</dbReference>
<dbReference type="Pfam" id="PF01488">
    <property type="entry name" value="Shikimate_DH"/>
    <property type="match status" value="1"/>
</dbReference>
<dbReference type="EC" id="1.1.1.25" evidence="2 8"/>
<keyword evidence="13" id="KW-1185">Reference proteome</keyword>
<name>A0ABW5RNN4_9BACI</name>
<comment type="similarity">
    <text evidence="8">Belongs to the shikimate dehydrogenase family.</text>
</comment>
<feature type="binding site" evidence="8">
    <location>
        <begin position="15"/>
        <end position="17"/>
    </location>
    <ligand>
        <name>shikimate</name>
        <dbReference type="ChEBI" id="CHEBI:36208"/>
    </ligand>
</feature>
<evidence type="ECO:0000256" key="7">
    <source>
        <dbReference type="ARBA" id="ARBA00049442"/>
    </source>
</evidence>
<comment type="pathway">
    <text evidence="1 8">Metabolic intermediate biosynthesis; chorismate biosynthesis; chorismate from D-erythrose 4-phosphate and phosphoenolpyruvate: step 4/7.</text>
</comment>
<feature type="binding site" evidence="8">
    <location>
        <position position="87"/>
    </location>
    <ligand>
        <name>shikimate</name>
        <dbReference type="ChEBI" id="CHEBI:36208"/>
    </ligand>
</feature>
<dbReference type="Gene3D" id="3.40.50.720">
    <property type="entry name" value="NAD(P)-binding Rossmann-like Domain"/>
    <property type="match status" value="1"/>
</dbReference>
<dbReference type="Proteomes" id="UP001597506">
    <property type="component" value="Unassembled WGS sequence"/>
</dbReference>
<feature type="binding site" evidence="8">
    <location>
        <begin position="151"/>
        <end position="156"/>
    </location>
    <ligand>
        <name>NADP(+)</name>
        <dbReference type="ChEBI" id="CHEBI:58349"/>
    </ligand>
</feature>
<feature type="binding site" evidence="8">
    <location>
        <position position="62"/>
    </location>
    <ligand>
        <name>shikimate</name>
        <dbReference type="ChEBI" id="CHEBI:36208"/>
    </ligand>
</feature>
<proteinExistence type="inferred from homology"/>
<keyword evidence="3 8" id="KW-0028">Amino-acid biosynthesis</keyword>
<sequence>MAGLYGVIGDPISHSMSPLMHNAAFEKLGIEGSYHPFHVRKENLENAIRGVKALGIKGMNVTIPHKTAVMEYLDQIDPLAEKIGAVNTIVNDEGTLTGYNTDGLGFIKGLKEFAQESIEMKRVLIIGAGGAAKAIYYSLAEQGISKIDICNRTKEKAELLKTRRSSFVQTEVLSLDSVQTNLGLYDIIIQTTSIGMNPKIGEKPLNVAMIKENAIVSDIIYNPLETSLLKQAKELGARTQNGLDMFVYQGALSFEKWTGRNPDINTMKEIVLTQLGGQHVNR</sequence>
<dbReference type="CDD" id="cd01065">
    <property type="entry name" value="NAD_bind_Shikimate_DH"/>
    <property type="match status" value="1"/>
</dbReference>
<keyword evidence="4 8" id="KW-0521">NADP</keyword>
<dbReference type="Pfam" id="PF18317">
    <property type="entry name" value="SDH_C"/>
    <property type="match status" value="1"/>
</dbReference>
<dbReference type="InterPro" id="IPR046346">
    <property type="entry name" value="Aminoacid_DH-like_N_sf"/>
</dbReference>
<evidence type="ECO:0000256" key="8">
    <source>
        <dbReference type="HAMAP-Rule" id="MF_00222"/>
    </source>
</evidence>
<reference evidence="13" key="1">
    <citation type="journal article" date="2019" name="Int. J. Syst. Evol. Microbiol.">
        <title>The Global Catalogue of Microorganisms (GCM) 10K type strain sequencing project: providing services to taxonomists for standard genome sequencing and annotation.</title>
        <authorList>
            <consortium name="The Broad Institute Genomics Platform"/>
            <consortium name="The Broad Institute Genome Sequencing Center for Infectious Disease"/>
            <person name="Wu L."/>
            <person name="Ma J."/>
        </authorList>
    </citation>
    <scope>NUCLEOTIDE SEQUENCE [LARGE SCALE GENOMIC DNA]</scope>
    <source>
        <strain evidence="13">KCTC 3913</strain>
    </source>
</reference>
<protein>
    <recommendedName>
        <fullName evidence="2 8">Shikimate dehydrogenase (NADP(+))</fullName>
        <shortName evidence="8">SDH</shortName>
        <ecNumber evidence="2 8">1.1.1.25</ecNumber>
    </recommendedName>
</protein>
<dbReference type="GO" id="GO:0004764">
    <property type="term" value="F:shikimate 3-dehydrogenase (NADP+) activity"/>
    <property type="evidence" value="ECO:0007669"/>
    <property type="project" value="UniProtKB-EC"/>
</dbReference>
<feature type="binding site" evidence="8">
    <location>
        <position position="102"/>
    </location>
    <ligand>
        <name>shikimate</name>
        <dbReference type="ChEBI" id="CHEBI:36208"/>
    </ligand>
</feature>
<dbReference type="SUPFAM" id="SSF51735">
    <property type="entry name" value="NAD(P)-binding Rossmann-fold domains"/>
    <property type="match status" value="1"/>
</dbReference>
<evidence type="ECO:0000256" key="3">
    <source>
        <dbReference type="ARBA" id="ARBA00022605"/>
    </source>
</evidence>
<feature type="domain" description="SDH C-terminal" evidence="11">
    <location>
        <begin position="242"/>
        <end position="272"/>
    </location>
</feature>
<evidence type="ECO:0000259" key="10">
    <source>
        <dbReference type="Pfam" id="PF08501"/>
    </source>
</evidence>
<evidence type="ECO:0000256" key="4">
    <source>
        <dbReference type="ARBA" id="ARBA00022857"/>
    </source>
</evidence>
<organism evidence="12 13">
    <name type="scientific">Bacillus seohaeanensis</name>
    <dbReference type="NCBI Taxonomy" id="284580"/>
    <lineage>
        <taxon>Bacteria</taxon>
        <taxon>Bacillati</taxon>
        <taxon>Bacillota</taxon>
        <taxon>Bacilli</taxon>
        <taxon>Bacillales</taxon>
        <taxon>Bacillaceae</taxon>
        <taxon>Bacillus</taxon>
    </lineage>
</organism>
<dbReference type="Pfam" id="PF08501">
    <property type="entry name" value="Shikimate_dh_N"/>
    <property type="match status" value="1"/>
</dbReference>
<feature type="binding site" evidence="8">
    <location>
        <position position="249"/>
    </location>
    <ligand>
        <name>shikimate</name>
        <dbReference type="ChEBI" id="CHEBI:36208"/>
    </ligand>
</feature>
<feature type="domain" description="Shikimate dehydrogenase substrate binding N-terminal" evidence="10">
    <location>
        <begin position="7"/>
        <end position="89"/>
    </location>
</feature>
<feature type="binding site" evidence="8">
    <location>
        <position position="242"/>
    </location>
    <ligand>
        <name>NADP(+)</name>
        <dbReference type="ChEBI" id="CHEBI:58349"/>
    </ligand>
</feature>
<feature type="domain" description="Quinate/shikimate 5-dehydrogenase/glutamyl-tRNA reductase" evidence="9">
    <location>
        <begin position="116"/>
        <end position="203"/>
    </location>
</feature>
<comment type="function">
    <text evidence="8">Involved in the biosynthesis of the chorismate, which leads to the biosynthesis of aromatic amino acids. Catalyzes the reversible NADPH linked reduction of 3-dehydroshikimate (DHSA) to yield shikimate (SA).</text>
</comment>
<evidence type="ECO:0000313" key="13">
    <source>
        <dbReference type="Proteomes" id="UP001597506"/>
    </source>
</evidence>
<dbReference type="InterPro" id="IPR036291">
    <property type="entry name" value="NAD(P)-bd_dom_sf"/>
</dbReference>
<comment type="caution">
    <text evidence="8">Lacks conserved residue(s) required for the propagation of feature annotation.</text>
</comment>
<dbReference type="EMBL" id="JBHUMF010000009">
    <property type="protein sequence ID" value="MFD2679911.1"/>
    <property type="molecule type" value="Genomic_DNA"/>
</dbReference>